<dbReference type="AlphaFoldDB" id="A0A6M1T4C9"/>
<protein>
    <recommendedName>
        <fullName evidence="1">Diels-Alderase N-terminal domain-containing protein</fullName>
    </recommendedName>
</protein>
<dbReference type="InterPro" id="IPR023374">
    <property type="entry name" value="AttH-like_dom_sf"/>
</dbReference>
<comment type="caution">
    <text evidence="2">The sequence shown here is derived from an EMBL/GenBank/DDBJ whole genome shotgun (WGS) entry which is preliminary data.</text>
</comment>
<organism evidence="2 3">
    <name type="scientific">Fodinibius halophilus</name>
    <dbReference type="NCBI Taxonomy" id="1736908"/>
    <lineage>
        <taxon>Bacteria</taxon>
        <taxon>Pseudomonadati</taxon>
        <taxon>Balneolota</taxon>
        <taxon>Balneolia</taxon>
        <taxon>Balneolales</taxon>
        <taxon>Balneolaceae</taxon>
        <taxon>Fodinibius</taxon>
    </lineage>
</organism>
<gene>
    <name evidence="2" type="ORF">G3569_06890</name>
</gene>
<dbReference type="CDD" id="cd21471">
    <property type="entry name" value="CrtC-like"/>
    <property type="match status" value="1"/>
</dbReference>
<dbReference type="Gene3D" id="2.40.370.10">
    <property type="entry name" value="AttH-like domain"/>
    <property type="match status" value="1"/>
</dbReference>
<evidence type="ECO:0000259" key="1">
    <source>
        <dbReference type="Pfam" id="PF24137"/>
    </source>
</evidence>
<name>A0A6M1T4C9_9BACT</name>
<accession>A0A6M1T4C9</accession>
<dbReference type="InterPro" id="IPR056402">
    <property type="entry name" value="DA_N"/>
</dbReference>
<sequence length="361" mass="42764">MNVLSDFNKDARHTPRRSGGYEWWYFDGLSHDEKYGFVIIFYEGNPFSTRYNRALGDSKEPLPSAYPAISISIYEEGKPIYYSFTEFDEADCSFSEEHPHIQMGAHYMESHQEEDTLVYEITLAETLASGDQLDGTVKFESQYSESDLFSERSDDEQGHMWNLVQPRAHCKANLNISEPGEEERQIVFEGRGYHDHNNGNEPMCNEFIDWYWGRIHFDYATLVYYVMNHHEGERHCAWLLSDDNSTVIETFDEVSLADKGWTLFGLKAARKVGLRSERGEVQVQHSRVLDNGPFYQRYQSDAFLRLADEEIVEKKQGICEYIYPNRIYSRIFWPFVDMRIRYKKEKPHWVQRSKRLYRWTW</sequence>
<evidence type="ECO:0000313" key="3">
    <source>
        <dbReference type="Proteomes" id="UP000479132"/>
    </source>
</evidence>
<dbReference type="SUPFAM" id="SSF159245">
    <property type="entry name" value="AttH-like"/>
    <property type="match status" value="1"/>
</dbReference>
<keyword evidence="3" id="KW-1185">Reference proteome</keyword>
<evidence type="ECO:0000313" key="2">
    <source>
        <dbReference type="EMBL" id="NGP88075.1"/>
    </source>
</evidence>
<dbReference type="EMBL" id="JAALLS010000007">
    <property type="protein sequence ID" value="NGP88075.1"/>
    <property type="molecule type" value="Genomic_DNA"/>
</dbReference>
<proteinExistence type="predicted"/>
<reference evidence="2 3" key="1">
    <citation type="submission" date="2020-02" db="EMBL/GenBank/DDBJ databases">
        <title>Aliifodinibius halophilus 2W32, complete genome.</title>
        <authorList>
            <person name="Li Y."/>
            <person name="Wu S."/>
        </authorList>
    </citation>
    <scope>NUCLEOTIDE SEQUENCE [LARGE SCALE GENOMIC DNA]</scope>
    <source>
        <strain evidence="2 3">2W32</strain>
    </source>
</reference>
<dbReference type="Proteomes" id="UP000479132">
    <property type="component" value="Unassembled WGS sequence"/>
</dbReference>
<dbReference type="Pfam" id="PF24137">
    <property type="entry name" value="DA_N"/>
    <property type="match status" value="1"/>
</dbReference>
<dbReference type="RefSeq" id="WP_165267440.1">
    <property type="nucleotide sequence ID" value="NZ_JAALLS010000007.1"/>
</dbReference>
<feature type="domain" description="Diels-Alderase N-terminal" evidence="1">
    <location>
        <begin position="18"/>
        <end position="197"/>
    </location>
</feature>